<name>A0A0D3HXR2_EMIH1</name>
<evidence type="ECO:0000313" key="2">
    <source>
        <dbReference type="Proteomes" id="UP000013827"/>
    </source>
</evidence>
<proteinExistence type="predicted"/>
<evidence type="ECO:0000313" key="1">
    <source>
        <dbReference type="EnsemblProtists" id="EOD03797"/>
    </source>
</evidence>
<organism evidence="1 2">
    <name type="scientific">Emiliania huxleyi (strain CCMP1516)</name>
    <dbReference type="NCBI Taxonomy" id="280463"/>
    <lineage>
        <taxon>Eukaryota</taxon>
        <taxon>Haptista</taxon>
        <taxon>Haptophyta</taxon>
        <taxon>Prymnesiophyceae</taxon>
        <taxon>Isochrysidales</taxon>
        <taxon>Noelaerhabdaceae</taxon>
        <taxon>Emiliania</taxon>
    </lineage>
</organism>
<dbReference type="KEGG" id="ehx:EMIHUDRAFT_108168"/>
<dbReference type="PaxDb" id="2903-EOD03797"/>
<reference evidence="1" key="2">
    <citation type="submission" date="2024-10" db="UniProtKB">
        <authorList>
            <consortium name="EnsemblProtists"/>
        </authorList>
    </citation>
    <scope>IDENTIFICATION</scope>
</reference>
<accession>A0A0D3HXR2</accession>
<sequence>MPQDDIFCIWEASQPLSAEEFQSFIDGPDGPAPGVFINRVFPVIEGGITPSTAFPASGLNAIMAKIEACPTHPTPRRSGRHSELLPLKLDEMVSKAKGAFNKEA</sequence>
<dbReference type="Proteomes" id="UP000013827">
    <property type="component" value="Unassembled WGS sequence"/>
</dbReference>
<dbReference type="GeneID" id="17249885"/>
<dbReference type="HOGENOM" id="CLU_2255277_0_0_1"/>
<keyword evidence="2" id="KW-1185">Reference proteome</keyword>
<reference evidence="2" key="1">
    <citation type="journal article" date="2013" name="Nature">
        <title>Pan genome of the phytoplankton Emiliania underpins its global distribution.</title>
        <authorList>
            <person name="Read B.A."/>
            <person name="Kegel J."/>
            <person name="Klute M.J."/>
            <person name="Kuo A."/>
            <person name="Lefebvre S.C."/>
            <person name="Maumus F."/>
            <person name="Mayer C."/>
            <person name="Miller J."/>
            <person name="Monier A."/>
            <person name="Salamov A."/>
            <person name="Young J."/>
            <person name="Aguilar M."/>
            <person name="Claverie J.M."/>
            <person name="Frickenhaus S."/>
            <person name="Gonzalez K."/>
            <person name="Herman E.K."/>
            <person name="Lin Y.C."/>
            <person name="Napier J."/>
            <person name="Ogata H."/>
            <person name="Sarno A.F."/>
            <person name="Shmutz J."/>
            <person name="Schroeder D."/>
            <person name="de Vargas C."/>
            <person name="Verret F."/>
            <person name="von Dassow P."/>
            <person name="Valentin K."/>
            <person name="Van de Peer Y."/>
            <person name="Wheeler G."/>
            <person name="Dacks J.B."/>
            <person name="Delwiche C.F."/>
            <person name="Dyhrman S.T."/>
            <person name="Glockner G."/>
            <person name="John U."/>
            <person name="Richards T."/>
            <person name="Worden A.Z."/>
            <person name="Zhang X."/>
            <person name="Grigoriev I.V."/>
            <person name="Allen A.E."/>
            <person name="Bidle K."/>
            <person name="Borodovsky M."/>
            <person name="Bowler C."/>
            <person name="Brownlee C."/>
            <person name="Cock J.M."/>
            <person name="Elias M."/>
            <person name="Gladyshev V.N."/>
            <person name="Groth M."/>
            <person name="Guda C."/>
            <person name="Hadaegh A."/>
            <person name="Iglesias-Rodriguez M.D."/>
            <person name="Jenkins J."/>
            <person name="Jones B.M."/>
            <person name="Lawson T."/>
            <person name="Leese F."/>
            <person name="Lindquist E."/>
            <person name="Lobanov A."/>
            <person name="Lomsadze A."/>
            <person name="Malik S.B."/>
            <person name="Marsh M.E."/>
            <person name="Mackinder L."/>
            <person name="Mock T."/>
            <person name="Mueller-Roeber B."/>
            <person name="Pagarete A."/>
            <person name="Parker M."/>
            <person name="Probert I."/>
            <person name="Quesneville H."/>
            <person name="Raines C."/>
            <person name="Rensing S.A."/>
            <person name="Riano-Pachon D.M."/>
            <person name="Richier S."/>
            <person name="Rokitta S."/>
            <person name="Shiraiwa Y."/>
            <person name="Soanes D.M."/>
            <person name="van der Giezen M."/>
            <person name="Wahlund T.M."/>
            <person name="Williams B."/>
            <person name="Wilson W."/>
            <person name="Wolfe G."/>
            <person name="Wurch L.L."/>
        </authorList>
    </citation>
    <scope>NUCLEOTIDE SEQUENCE</scope>
</reference>
<dbReference type="AlphaFoldDB" id="A0A0D3HXR2"/>
<protein>
    <submittedName>
        <fullName evidence="1">Uncharacterized protein</fullName>
    </submittedName>
</protein>
<dbReference type="RefSeq" id="XP_005756226.1">
    <property type="nucleotide sequence ID" value="XM_005756169.1"/>
</dbReference>
<dbReference type="EnsemblProtists" id="EOD03797">
    <property type="protein sequence ID" value="EOD03797"/>
    <property type="gene ID" value="EMIHUDRAFT_108168"/>
</dbReference>